<sequence length="105" mass="11884">MPNSTQGKQFCIIVLHAYSYNGAELVRCRLKTHSDGILTGSGAVIRNYQELLVLVGGCQKNQLQVEKMMKLRQQWIKTTSSQWDQQLTTGELSFHHSSNKESNSQ</sequence>
<protein>
    <submittedName>
        <fullName evidence="1">Uncharacterized protein</fullName>
    </submittedName>
</protein>
<organism evidence="1 2">
    <name type="scientific">Eretmocerus hayati</name>
    <dbReference type="NCBI Taxonomy" id="131215"/>
    <lineage>
        <taxon>Eukaryota</taxon>
        <taxon>Metazoa</taxon>
        <taxon>Ecdysozoa</taxon>
        <taxon>Arthropoda</taxon>
        <taxon>Hexapoda</taxon>
        <taxon>Insecta</taxon>
        <taxon>Pterygota</taxon>
        <taxon>Neoptera</taxon>
        <taxon>Endopterygota</taxon>
        <taxon>Hymenoptera</taxon>
        <taxon>Apocrita</taxon>
        <taxon>Proctotrupomorpha</taxon>
        <taxon>Chalcidoidea</taxon>
        <taxon>Aphelinidae</taxon>
        <taxon>Aphelininae</taxon>
        <taxon>Eretmocerus</taxon>
    </lineage>
</organism>
<name>A0ACC2N8B6_9HYME</name>
<dbReference type="Proteomes" id="UP001239111">
    <property type="component" value="Chromosome 4"/>
</dbReference>
<keyword evidence="2" id="KW-1185">Reference proteome</keyword>
<comment type="caution">
    <text evidence="1">The sequence shown here is derived from an EMBL/GenBank/DDBJ whole genome shotgun (WGS) entry which is preliminary data.</text>
</comment>
<evidence type="ECO:0000313" key="1">
    <source>
        <dbReference type="EMBL" id="KAJ8665895.1"/>
    </source>
</evidence>
<accession>A0ACC2N8B6</accession>
<reference evidence="1" key="1">
    <citation type="submission" date="2023-04" db="EMBL/GenBank/DDBJ databases">
        <title>A chromosome-level genome assembly of the parasitoid wasp Eretmocerus hayati.</title>
        <authorList>
            <person name="Zhong Y."/>
            <person name="Liu S."/>
            <person name="Liu Y."/>
        </authorList>
    </citation>
    <scope>NUCLEOTIDE SEQUENCE</scope>
    <source>
        <strain evidence="1">ZJU_SS_LIU_2023</strain>
    </source>
</reference>
<gene>
    <name evidence="1" type="ORF">QAD02_007557</name>
</gene>
<proteinExistence type="predicted"/>
<evidence type="ECO:0000313" key="2">
    <source>
        <dbReference type="Proteomes" id="UP001239111"/>
    </source>
</evidence>
<dbReference type="EMBL" id="CM056744">
    <property type="protein sequence ID" value="KAJ8665895.1"/>
    <property type="molecule type" value="Genomic_DNA"/>
</dbReference>